<organism evidence="2 3">
    <name type="scientific">Papiliotrema laurentii</name>
    <name type="common">Cryptococcus laurentii</name>
    <dbReference type="NCBI Taxonomy" id="5418"/>
    <lineage>
        <taxon>Eukaryota</taxon>
        <taxon>Fungi</taxon>
        <taxon>Dikarya</taxon>
        <taxon>Basidiomycota</taxon>
        <taxon>Agaricomycotina</taxon>
        <taxon>Tremellomycetes</taxon>
        <taxon>Tremellales</taxon>
        <taxon>Rhynchogastremaceae</taxon>
        <taxon>Papiliotrema</taxon>
    </lineage>
</organism>
<gene>
    <name evidence="2" type="ORF">DB88DRAFT_511733</name>
</gene>
<keyword evidence="3" id="KW-1185">Reference proteome</keyword>
<reference evidence="2" key="1">
    <citation type="submission" date="2023-02" db="EMBL/GenBank/DDBJ databases">
        <title>Identification and recombinant expression of a fungal hydrolase from Papiliotrema laurentii that hydrolyzes apple cutin and clears colloidal polyester polyurethane.</title>
        <authorList>
            <consortium name="DOE Joint Genome Institute"/>
            <person name="Roman V.A."/>
            <person name="Bojanowski C."/>
            <person name="Crable B.R."/>
            <person name="Wagner D.N."/>
            <person name="Hung C.S."/>
            <person name="Nadeau L.J."/>
            <person name="Schratz L."/>
            <person name="Haridas S."/>
            <person name="Pangilinan J."/>
            <person name="Lipzen A."/>
            <person name="Na H."/>
            <person name="Yan M."/>
            <person name="Ng V."/>
            <person name="Grigoriev I.V."/>
            <person name="Spatafora J.W."/>
            <person name="Barlow D."/>
            <person name="Biffinger J."/>
            <person name="Kelley-Loughnane N."/>
            <person name="Varaljay V.A."/>
            <person name="Crookes-Goodson W.J."/>
        </authorList>
    </citation>
    <scope>NUCLEOTIDE SEQUENCE</scope>
    <source>
        <strain evidence="2">5307AH</strain>
    </source>
</reference>
<protein>
    <submittedName>
        <fullName evidence="2">Uncharacterized protein</fullName>
    </submittedName>
</protein>
<feature type="region of interest" description="Disordered" evidence="1">
    <location>
        <begin position="1"/>
        <end position="100"/>
    </location>
</feature>
<evidence type="ECO:0000256" key="1">
    <source>
        <dbReference type="SAM" id="MobiDB-lite"/>
    </source>
</evidence>
<feature type="region of interest" description="Disordered" evidence="1">
    <location>
        <begin position="112"/>
        <end position="140"/>
    </location>
</feature>
<accession>A0AAD9CW45</accession>
<sequence>MSDPFASPTSSAGPSTSTWTPPRPPRSIHRSSTHSSLTLSSMADPLDIPPIPLTPSTLSTSTSTSSPFDVAPQTPATPERIYTEGRERLDTRKSDASIRRKPVRLSLDTLEHDRNPLPTASTRTIDSASSTNNTLTRSSSHLHLRDPLALPTFTLPVDPPSYHTSEDGFIHVTLPRPAEGIHPTPLRAELGMASVSTSTEELPRYTEEKATEPKTLARAFWRWGWLCPLLWGIGMCILWIPLRSEEQETDPEKVQRLEEMIVILREASEIIHSKSIR</sequence>
<feature type="compositionally biased region" description="Low complexity" evidence="1">
    <location>
        <begin position="33"/>
        <end position="46"/>
    </location>
</feature>
<evidence type="ECO:0000313" key="2">
    <source>
        <dbReference type="EMBL" id="KAK1923176.1"/>
    </source>
</evidence>
<dbReference type="EMBL" id="JAODAN010000007">
    <property type="protein sequence ID" value="KAK1923176.1"/>
    <property type="molecule type" value="Genomic_DNA"/>
</dbReference>
<feature type="compositionally biased region" description="Low complexity" evidence="1">
    <location>
        <begin position="54"/>
        <end position="67"/>
    </location>
</feature>
<dbReference type="Proteomes" id="UP001182556">
    <property type="component" value="Unassembled WGS sequence"/>
</dbReference>
<feature type="compositionally biased region" description="Low complexity" evidence="1">
    <location>
        <begin position="127"/>
        <end position="139"/>
    </location>
</feature>
<proteinExistence type="predicted"/>
<feature type="compositionally biased region" description="Low complexity" evidence="1">
    <location>
        <begin position="7"/>
        <end position="20"/>
    </location>
</feature>
<dbReference type="AlphaFoldDB" id="A0AAD9CW45"/>
<name>A0AAD9CW45_PAPLA</name>
<feature type="compositionally biased region" description="Basic and acidic residues" evidence="1">
    <location>
        <begin position="81"/>
        <end position="98"/>
    </location>
</feature>
<evidence type="ECO:0000313" key="3">
    <source>
        <dbReference type="Proteomes" id="UP001182556"/>
    </source>
</evidence>
<comment type="caution">
    <text evidence="2">The sequence shown here is derived from an EMBL/GenBank/DDBJ whole genome shotgun (WGS) entry which is preliminary data.</text>
</comment>